<sequence>MLFGLTAPHANAGTLTLVSKETEDHGERRCNVDIPAAGAGKTLKLSLADRGGIGTGNCYDMQPTEIIMQDIPSAAEILLTDDWLCNTKLDGTFYTEDDPEDNKSFVIRLETTRNPSQLPEIGIDRLVEFETGKYIDYVNDRNEKSVGFKLTEKTSNGAGRITRRLSCIEIKISDDDEIPELKAVTLGATKTVTVKEKDSDVTCEKNMVMTRRKHIGDENKDTTYGCTEVKGNGTEKILMKNSFTSASISECGRRKPSSVSAEPPDKNCTEAVTYNKDQVDYIYFTCPTDSVMIGRKHEGDENGYTTYTCAEFYKDEIDNDKKNRMIVEPGEWLDGKLEYQFDFTCGAGEVMIGRTHKSDENGYTRYRCGTLYYPTNTKSQVTP</sequence>
<dbReference type="RefSeq" id="WP_012806012.1">
    <property type="nucleotide sequence ID" value="NC_013176.1"/>
</dbReference>
<reference evidence="1" key="1">
    <citation type="submission" date="2009-04" db="EMBL/GenBank/DDBJ databases">
        <title>Degradation of BPA by Pseudomonas putida W2 and sequencing and analysis of the corresponding plasmid.</title>
        <authorList>
            <person name="Jia L."/>
            <person name="Li J."/>
            <person name="Wang X."/>
        </authorList>
    </citation>
    <scope>NUCLEOTIDE SEQUENCE</scope>
    <source>
        <strain evidence="1">W2</strain>
        <plasmid evidence="1">pW2</plasmid>
    </source>
</reference>
<evidence type="ECO:0000313" key="1">
    <source>
        <dbReference type="EMBL" id="ACU65301.1"/>
    </source>
</evidence>
<dbReference type="EMBL" id="FJ948173">
    <property type="protein sequence ID" value="ACU65301.1"/>
    <property type="molecule type" value="Genomic_DNA"/>
</dbReference>
<geneLocation type="plasmid" evidence="1">
    <name>pW2</name>
</geneLocation>
<protein>
    <submittedName>
        <fullName evidence="1">Uncharacterized protein</fullName>
    </submittedName>
</protein>
<name>C7T5A2_PSEPU</name>
<keyword evidence="1" id="KW-0614">Plasmid</keyword>
<dbReference type="AlphaFoldDB" id="C7T5A2"/>
<accession>C7T5A2</accession>
<organism evidence="1">
    <name type="scientific">Pseudomonas putida</name>
    <name type="common">Arthrobacter siderocapsulatus</name>
    <dbReference type="NCBI Taxonomy" id="303"/>
    <lineage>
        <taxon>Bacteria</taxon>
        <taxon>Pseudomonadati</taxon>
        <taxon>Pseudomonadota</taxon>
        <taxon>Gammaproteobacteria</taxon>
        <taxon>Pseudomonadales</taxon>
        <taxon>Pseudomonadaceae</taxon>
        <taxon>Pseudomonas</taxon>
    </lineage>
</organism>
<proteinExistence type="predicted"/>